<dbReference type="PROSITE" id="PS50012">
    <property type="entry name" value="RCC1_3"/>
    <property type="match status" value="3"/>
</dbReference>
<evidence type="ECO:0000313" key="3">
    <source>
        <dbReference type="EMBL" id="MBB4907458.1"/>
    </source>
</evidence>
<dbReference type="InterPro" id="IPR000408">
    <property type="entry name" value="Reg_chr_condens"/>
</dbReference>
<dbReference type="EMBL" id="JACHJQ010000004">
    <property type="protein sequence ID" value="MBB4907458.1"/>
    <property type="molecule type" value="Genomic_DNA"/>
</dbReference>
<feature type="chain" id="PRO_5039248059" evidence="2">
    <location>
        <begin position="21"/>
        <end position="735"/>
    </location>
</feature>
<dbReference type="PANTHER" id="PTHR45982:SF1">
    <property type="entry name" value="REGULATOR OF CHROMOSOME CONDENSATION"/>
    <property type="match status" value="1"/>
</dbReference>
<organism evidence="3 4">
    <name type="scientific">Actinophytocola algeriensis</name>
    <dbReference type="NCBI Taxonomy" id="1768010"/>
    <lineage>
        <taxon>Bacteria</taxon>
        <taxon>Bacillati</taxon>
        <taxon>Actinomycetota</taxon>
        <taxon>Actinomycetes</taxon>
        <taxon>Pseudonocardiales</taxon>
        <taxon>Pseudonocardiaceae</taxon>
    </lineage>
</organism>
<keyword evidence="4" id="KW-1185">Reference proteome</keyword>
<gene>
    <name evidence="3" type="ORF">FHR82_003700</name>
</gene>
<feature type="signal peptide" evidence="2">
    <location>
        <begin position="1"/>
        <end position="20"/>
    </location>
</feature>
<sequence>MRRYLSAVVAMVALLGSAPAAGAEAPSAAAAAATAALADGSVFTPVAPVRVLDTRQGAGPVGAGRAVTVDLSARVPATATAVVLTVTGTAATTGTYVTAYAHGTPRPVTSNLNLVAGDTRPNLVTVAVGADRRVDLYNNAGTVHLLADLAGYYAPGSGARYTPFTPKVVLDTRLAGYGDILGPGETRVLDLSRHVPASATAVTLNLTGITPSSATYVTAWPSGTARPGVSNLNLPPGSVRANLVTVRLGADRKLNLFNFAGQTDLMAQLSGFYTAGYGATFTPVPPRRVLDTRAGTDGPLVAGQTRPLPRPSELPANPTALLLNLTGIAPTESTYMGVWTRDDRVPGVPSALNLAAGETAANLAAVSLGPVPDLSLYSHRGRTHLVADLAGVFSVPASACTQDCAYGWGPNDRWQLGTAAPNDRGTPARVLELSGVTALANDLLGDTRYALRADGTVWAWGDNHTGELGNGWTGGYSAVPVPVTGLTGVTAIATALDTAYALRSDGTVWAWGSGDSGQLGTGSGQASNVPVRVTGLTGVTAIAAGPGIALALTPDGAVRAWGYDSPERSWVPVRVVGLPAMTTIAGGYVGGYGVDSEGTTWEWHGDAAPSQVPGLTEVTAVATTWYSFYAVRADGTVWAWGDKRNGLLGDGKLCADAVEDCYQEVPAPVPGLSGVDAIAASDGSVFVLRADGTVWGWGANRGHVVADTNDDVLSPRRVYNVSGATAITAAGAVAP</sequence>
<accession>A0A7W7Q607</accession>
<dbReference type="GO" id="GO:0005085">
    <property type="term" value="F:guanyl-nucleotide exchange factor activity"/>
    <property type="evidence" value="ECO:0007669"/>
    <property type="project" value="TreeGrafter"/>
</dbReference>
<reference evidence="3 4" key="1">
    <citation type="submission" date="2020-08" db="EMBL/GenBank/DDBJ databases">
        <title>Genomic Encyclopedia of Type Strains, Phase III (KMG-III): the genomes of soil and plant-associated and newly described type strains.</title>
        <authorList>
            <person name="Whitman W."/>
        </authorList>
    </citation>
    <scope>NUCLEOTIDE SEQUENCE [LARGE SCALE GENOMIC DNA]</scope>
    <source>
        <strain evidence="3 4">CECT 8960</strain>
    </source>
</reference>
<comment type="caution">
    <text evidence="3">The sequence shown here is derived from an EMBL/GenBank/DDBJ whole genome shotgun (WGS) entry which is preliminary data.</text>
</comment>
<evidence type="ECO:0000313" key="4">
    <source>
        <dbReference type="Proteomes" id="UP000520767"/>
    </source>
</evidence>
<proteinExistence type="predicted"/>
<protein>
    <submittedName>
        <fullName evidence="3">Alpha-tubulin suppressor-like RCC1 family protein</fullName>
    </submittedName>
</protein>
<dbReference type="Proteomes" id="UP000520767">
    <property type="component" value="Unassembled WGS sequence"/>
</dbReference>
<dbReference type="Pfam" id="PF00415">
    <property type="entry name" value="RCC1"/>
    <property type="match status" value="3"/>
</dbReference>
<evidence type="ECO:0000256" key="2">
    <source>
        <dbReference type="SAM" id="SignalP"/>
    </source>
</evidence>
<dbReference type="Gene3D" id="2.130.10.30">
    <property type="entry name" value="Regulator of chromosome condensation 1/beta-lactamase-inhibitor protein II"/>
    <property type="match status" value="2"/>
</dbReference>
<dbReference type="SUPFAM" id="SSF50985">
    <property type="entry name" value="RCC1/BLIP-II"/>
    <property type="match status" value="1"/>
</dbReference>
<dbReference type="PANTHER" id="PTHR45982">
    <property type="entry name" value="REGULATOR OF CHROMOSOME CONDENSATION"/>
    <property type="match status" value="1"/>
</dbReference>
<name>A0A7W7Q607_9PSEU</name>
<dbReference type="InterPro" id="IPR009091">
    <property type="entry name" value="RCC1/BLIP-II"/>
</dbReference>
<feature type="region of interest" description="Disordered" evidence="1">
    <location>
        <begin position="293"/>
        <end position="313"/>
    </location>
</feature>
<dbReference type="InterPro" id="IPR051553">
    <property type="entry name" value="Ran_GTPase-activating"/>
</dbReference>
<keyword evidence="2" id="KW-0732">Signal</keyword>
<dbReference type="PRINTS" id="PR00633">
    <property type="entry name" value="RCCNDNSATION"/>
</dbReference>
<dbReference type="RefSeq" id="WP_184811652.1">
    <property type="nucleotide sequence ID" value="NZ_JACHJQ010000004.1"/>
</dbReference>
<dbReference type="GO" id="GO:0005737">
    <property type="term" value="C:cytoplasm"/>
    <property type="evidence" value="ECO:0007669"/>
    <property type="project" value="TreeGrafter"/>
</dbReference>
<evidence type="ECO:0000256" key="1">
    <source>
        <dbReference type="SAM" id="MobiDB-lite"/>
    </source>
</evidence>
<dbReference type="AlphaFoldDB" id="A0A7W7Q607"/>